<dbReference type="Pfam" id="PF01734">
    <property type="entry name" value="Patatin"/>
    <property type="match status" value="1"/>
</dbReference>
<evidence type="ECO:0000256" key="1">
    <source>
        <dbReference type="ARBA" id="ARBA00023098"/>
    </source>
</evidence>
<dbReference type="GO" id="GO:0016042">
    <property type="term" value="P:lipid catabolic process"/>
    <property type="evidence" value="ECO:0007669"/>
    <property type="project" value="UniProtKB-UniRule"/>
</dbReference>
<dbReference type="GO" id="GO:0016787">
    <property type="term" value="F:hydrolase activity"/>
    <property type="evidence" value="ECO:0007669"/>
    <property type="project" value="UniProtKB-UniRule"/>
</dbReference>
<reference evidence="5 6" key="1">
    <citation type="submission" date="2017-10" db="EMBL/GenBank/DDBJ databases">
        <title>Reclassification of Eubacterium combesii and discrepancies in the nomenclature of botulinum neurotoxin producing clostridia. Request for an Opinion.</title>
        <authorList>
            <person name="Dobritsa A.P."/>
            <person name="Kutumbaka K.K."/>
            <person name="Samadpour M."/>
        </authorList>
    </citation>
    <scope>NUCLEOTIDE SEQUENCE [LARGE SCALE GENOMIC DNA]</scope>
    <source>
        <strain evidence="5 6">DSM 20696</strain>
    </source>
</reference>
<dbReference type="EMBL" id="PEIK01000010">
    <property type="protein sequence ID" value="PIH03540.1"/>
    <property type="molecule type" value="Genomic_DNA"/>
</dbReference>
<keyword evidence="2" id="KW-0378">Hydrolase</keyword>
<dbReference type="CDD" id="cd07207">
    <property type="entry name" value="Pat_ExoU_VipD_like"/>
    <property type="match status" value="1"/>
</dbReference>
<dbReference type="SUPFAM" id="SSF52151">
    <property type="entry name" value="FabD/lysophospholipase-like"/>
    <property type="match status" value="1"/>
</dbReference>
<comment type="caution">
    <text evidence="2">Lacks conserved residue(s) required for the propagation of feature annotation.</text>
</comment>
<evidence type="ECO:0000313" key="5">
    <source>
        <dbReference type="EMBL" id="PIH03540.1"/>
    </source>
</evidence>
<dbReference type="InterPro" id="IPR002641">
    <property type="entry name" value="PNPLA_dom"/>
</dbReference>
<dbReference type="RefSeq" id="WP_004451652.1">
    <property type="nucleotide sequence ID" value="NZ_PEIK01000010.1"/>
</dbReference>
<organism evidence="5 6">
    <name type="scientific">Clostridium combesii</name>
    <dbReference type="NCBI Taxonomy" id="39481"/>
    <lineage>
        <taxon>Bacteria</taxon>
        <taxon>Bacillati</taxon>
        <taxon>Bacillota</taxon>
        <taxon>Clostridia</taxon>
        <taxon>Eubacteriales</taxon>
        <taxon>Clostridiaceae</taxon>
        <taxon>Clostridium</taxon>
    </lineage>
</organism>
<evidence type="ECO:0000259" key="4">
    <source>
        <dbReference type="PROSITE" id="PS51635"/>
    </source>
</evidence>
<feature type="transmembrane region" description="Helical" evidence="3">
    <location>
        <begin position="35"/>
        <end position="52"/>
    </location>
</feature>
<dbReference type="InterPro" id="IPR052580">
    <property type="entry name" value="Lipid_Hydrolase"/>
</dbReference>
<dbReference type="PANTHER" id="PTHR46394:SF1">
    <property type="entry name" value="PNPLA DOMAIN-CONTAINING PROTEIN"/>
    <property type="match status" value="1"/>
</dbReference>
<comment type="caution">
    <text evidence="5">The sequence shown here is derived from an EMBL/GenBank/DDBJ whole genome shotgun (WGS) entry which is preliminary data.</text>
</comment>
<feature type="active site" description="Nucleophile" evidence="2">
    <location>
        <position position="39"/>
    </location>
</feature>
<evidence type="ECO:0000313" key="6">
    <source>
        <dbReference type="Proteomes" id="UP000231322"/>
    </source>
</evidence>
<name>A0A2G7HEK9_9CLOT</name>
<evidence type="ECO:0000256" key="3">
    <source>
        <dbReference type="SAM" id="Phobius"/>
    </source>
</evidence>
<proteinExistence type="predicted"/>
<feature type="domain" description="PNPLA" evidence="4">
    <location>
        <begin position="6"/>
        <end position="200"/>
    </location>
</feature>
<keyword evidence="3" id="KW-1133">Transmembrane helix</keyword>
<dbReference type="Gene3D" id="3.40.1090.10">
    <property type="entry name" value="Cytosolic phospholipase A2 catalytic domain"/>
    <property type="match status" value="2"/>
</dbReference>
<keyword evidence="3" id="KW-0812">Transmembrane</keyword>
<protein>
    <submittedName>
        <fullName evidence="5">Phospholipase</fullName>
    </submittedName>
</protein>
<keyword evidence="3" id="KW-0472">Membrane</keyword>
<feature type="active site" description="Proton acceptor" evidence="2">
    <location>
        <position position="187"/>
    </location>
</feature>
<keyword evidence="2" id="KW-0442">Lipid degradation</keyword>
<feature type="short sequence motif" description="DGA/G" evidence="2">
    <location>
        <begin position="187"/>
        <end position="189"/>
    </location>
</feature>
<sequence length="307" mass="35032">MLKADGVFQGGGVKATAFTGAICRLEKEGMMWQRLAGTSAGAIIAAFLAVGYRGKEIKKIMYDLDYEKVGNITAIKKFPLAKKSLGLILEKGIFSTVYIEKYLEEMFKNKGKTKFKHISLNGQSPLKIIASDVTNKRLLILPDDMKKYGMDPMELEISKAVTMSISIPFFFTPVKLKYMGKEAYIVDGGITSNYPIWIFDVKDVPRWPTFGFKLGNGGDDFNRTIENKDFISYIVDVVETTIDSYDESYLRDKDKIRTISIPALGVKTTEFNISLETKEKLYKEGYEKADEFLKKWDFRRYIRSYRI</sequence>
<keyword evidence="6" id="KW-1185">Reference proteome</keyword>
<keyword evidence="1 2" id="KW-0443">Lipid metabolism</keyword>
<dbReference type="Proteomes" id="UP000231322">
    <property type="component" value="Unassembled WGS sequence"/>
</dbReference>
<accession>A0A2G7HEK9</accession>
<gene>
    <name evidence="5" type="ORF">CS538_12835</name>
</gene>
<dbReference type="PROSITE" id="PS51635">
    <property type="entry name" value="PNPLA"/>
    <property type="match status" value="1"/>
</dbReference>
<dbReference type="AlphaFoldDB" id="A0A2G7HEK9"/>
<dbReference type="PANTHER" id="PTHR46394">
    <property type="entry name" value="ANNEXIN"/>
    <property type="match status" value="1"/>
</dbReference>
<evidence type="ECO:0000256" key="2">
    <source>
        <dbReference type="PROSITE-ProRule" id="PRU01161"/>
    </source>
</evidence>
<feature type="short sequence motif" description="GXSXG" evidence="2">
    <location>
        <begin position="37"/>
        <end position="41"/>
    </location>
</feature>
<dbReference type="InterPro" id="IPR016035">
    <property type="entry name" value="Acyl_Trfase/lysoPLipase"/>
</dbReference>